<dbReference type="InterPro" id="IPR013094">
    <property type="entry name" value="AB_hydrolase_3"/>
</dbReference>
<name>A0ABR0FJT0_9PEZI</name>
<dbReference type="InterPro" id="IPR029058">
    <property type="entry name" value="AB_hydrolase_fold"/>
</dbReference>
<accession>A0ABR0FJT0</accession>
<dbReference type="Gene3D" id="3.40.50.1820">
    <property type="entry name" value="alpha/beta hydrolase"/>
    <property type="match status" value="1"/>
</dbReference>
<comment type="caution">
    <text evidence="2">The sequence shown here is derived from an EMBL/GenBank/DDBJ whole genome shotgun (WGS) entry which is preliminary data.</text>
</comment>
<feature type="domain" description="Alpha/beta hydrolase fold-3" evidence="1">
    <location>
        <begin position="6"/>
        <end position="94"/>
    </location>
</feature>
<dbReference type="RefSeq" id="XP_062732947.1">
    <property type="nucleotide sequence ID" value="XM_062872429.1"/>
</dbReference>
<dbReference type="Pfam" id="PF07859">
    <property type="entry name" value="Abhydrolase_3"/>
    <property type="match status" value="1"/>
</dbReference>
<reference evidence="2 3" key="1">
    <citation type="journal article" date="2023" name="bioRxiv">
        <title>High-quality genome assemblies of four members of thePodospora anserinaspecies complex.</title>
        <authorList>
            <person name="Ament-Velasquez S.L."/>
            <person name="Vogan A.A."/>
            <person name="Wallerman O."/>
            <person name="Hartmann F."/>
            <person name="Gautier V."/>
            <person name="Silar P."/>
            <person name="Giraud T."/>
            <person name="Johannesson H."/>
        </authorList>
    </citation>
    <scope>NUCLEOTIDE SEQUENCE [LARGE SCALE GENOMIC DNA]</scope>
    <source>
        <strain evidence="2 3">CBS 112042</strain>
    </source>
</reference>
<dbReference type="SUPFAM" id="SSF53474">
    <property type="entry name" value="alpha/beta-Hydrolases"/>
    <property type="match status" value="1"/>
</dbReference>
<dbReference type="GeneID" id="87891594"/>
<protein>
    <recommendedName>
        <fullName evidence="1">Alpha/beta hydrolase fold-3 domain-containing protein</fullName>
    </recommendedName>
</protein>
<evidence type="ECO:0000313" key="3">
    <source>
        <dbReference type="Proteomes" id="UP001322138"/>
    </source>
</evidence>
<dbReference type="Proteomes" id="UP001322138">
    <property type="component" value="Unassembled WGS sequence"/>
</dbReference>
<evidence type="ECO:0000313" key="2">
    <source>
        <dbReference type="EMBL" id="KAK4643971.1"/>
    </source>
</evidence>
<organism evidence="2 3">
    <name type="scientific">Podospora bellae-mahoneyi</name>
    <dbReference type="NCBI Taxonomy" id="2093777"/>
    <lineage>
        <taxon>Eukaryota</taxon>
        <taxon>Fungi</taxon>
        <taxon>Dikarya</taxon>
        <taxon>Ascomycota</taxon>
        <taxon>Pezizomycotina</taxon>
        <taxon>Sordariomycetes</taxon>
        <taxon>Sordariomycetidae</taxon>
        <taxon>Sordariales</taxon>
        <taxon>Podosporaceae</taxon>
        <taxon>Podospora</taxon>
    </lineage>
</organism>
<gene>
    <name evidence="2" type="ORF">QC761_0047800</name>
</gene>
<evidence type="ECO:0000259" key="1">
    <source>
        <dbReference type="Pfam" id="PF07859"/>
    </source>
</evidence>
<sequence length="208" mass="22943">MGPRPIVSIEYRLCPETTLPEGPMEDTASAPAWVRKTLPSLSLTRKDIRVDGEKVVAVGWSTGGFLAMSLSWNAAEYNIRPPEAILVFYSPSDYEDIFWAQPNIPEGSESAFPITAGLDIMTFDQPVTAYNPPTSAKAVGGWMSVLDPRSRLVLYMNHQGKTLEVLLHGVSAINGDTKVSEEEALAVSPLAQVQRKRYRTPTFIIHPR</sequence>
<dbReference type="EMBL" id="JAFFGZ010000005">
    <property type="protein sequence ID" value="KAK4643971.1"/>
    <property type="molecule type" value="Genomic_DNA"/>
</dbReference>
<keyword evidence="3" id="KW-1185">Reference proteome</keyword>
<proteinExistence type="predicted"/>